<organism evidence="1 2">
    <name type="scientific">Aspergillus kawachii</name>
    <name type="common">White koji mold</name>
    <name type="synonym">Aspergillus awamori var. kawachi</name>
    <dbReference type="NCBI Taxonomy" id="1069201"/>
    <lineage>
        <taxon>Eukaryota</taxon>
        <taxon>Fungi</taxon>
        <taxon>Dikarya</taxon>
        <taxon>Ascomycota</taxon>
        <taxon>Pezizomycotina</taxon>
        <taxon>Eurotiomycetes</taxon>
        <taxon>Eurotiomycetidae</taxon>
        <taxon>Eurotiales</taxon>
        <taxon>Aspergillaceae</taxon>
        <taxon>Aspergillus</taxon>
        <taxon>Aspergillus subgen. Circumdati</taxon>
    </lineage>
</organism>
<sequence>MPSITALHPRSVIKSRIEDGADNESNAVKYYLNEIVDFDTAAAFHKRPSNEVVQRELRSAILLADKTVTIGLTATQAKKITTDPEVCRLRRVCRALTAEIRSQGYKRVKDAADTEIGERKKRADARLNSTLTRLREEERRGIAEGTSGRQTRLFSTNSTSSVGPLLRLNYSLMWPGPTKSSSARSSLICSAIQLLAKQTKKLIFDD</sequence>
<reference evidence="1" key="1">
    <citation type="submission" date="2021-01" db="EMBL/GenBank/DDBJ databases">
        <authorList>
            <consortium name="Aspergillus luchuensis mut. kawachii IFO 4304 genome sequencing consortium"/>
            <person name="Kazuki M."/>
            <person name="Futagami T."/>
        </authorList>
    </citation>
    <scope>NUCLEOTIDE SEQUENCE</scope>
    <source>
        <strain evidence="1">IFO 4308</strain>
    </source>
</reference>
<proteinExistence type="predicted"/>
<dbReference type="GeneID" id="64961291"/>
<keyword evidence="2" id="KW-1185">Reference proteome</keyword>
<name>A0A7R7WC36_ASPKA</name>
<dbReference type="EMBL" id="AP024429">
    <property type="protein sequence ID" value="BCR99969.1"/>
    <property type="molecule type" value="Genomic_DNA"/>
</dbReference>
<accession>A0A7R7WC36</accession>
<evidence type="ECO:0000313" key="1">
    <source>
        <dbReference type="EMBL" id="BCR99969.1"/>
    </source>
</evidence>
<dbReference type="KEGG" id="aluc:AKAW2_50311S"/>
<dbReference type="RefSeq" id="XP_041543732.1">
    <property type="nucleotide sequence ID" value="XM_041690116.1"/>
</dbReference>
<dbReference type="AlphaFoldDB" id="A0A7R7WC36"/>
<dbReference type="OrthoDB" id="4485682at2759"/>
<dbReference type="Pfam" id="PF11917">
    <property type="entry name" value="DUF3435"/>
    <property type="match status" value="1"/>
</dbReference>
<gene>
    <name evidence="1" type="ORF">AKAW2_50311S</name>
</gene>
<evidence type="ECO:0000313" key="2">
    <source>
        <dbReference type="Proteomes" id="UP000661280"/>
    </source>
</evidence>
<reference evidence="1" key="2">
    <citation type="submission" date="2021-02" db="EMBL/GenBank/DDBJ databases">
        <title>Aspergillus luchuensis mut. kawachii IFO 4304 genome sequence.</title>
        <authorList>
            <person name="Mori K."/>
            <person name="Kadooka C."/>
            <person name="Goto M."/>
            <person name="Futagami T."/>
        </authorList>
    </citation>
    <scope>NUCLEOTIDE SEQUENCE</scope>
    <source>
        <strain evidence="1">IFO 4308</strain>
    </source>
</reference>
<dbReference type="InterPro" id="IPR021842">
    <property type="entry name" value="DUF3435"/>
</dbReference>
<dbReference type="Proteomes" id="UP000661280">
    <property type="component" value="Chromosome 5"/>
</dbReference>
<protein>
    <submittedName>
        <fullName evidence="1">Uncharacterized protein</fullName>
    </submittedName>
</protein>